<dbReference type="InterPro" id="IPR050675">
    <property type="entry name" value="OAF3"/>
</dbReference>
<dbReference type="GO" id="GO:0045944">
    <property type="term" value="P:positive regulation of transcription by RNA polymerase II"/>
    <property type="evidence" value="ECO:0007669"/>
    <property type="project" value="TreeGrafter"/>
</dbReference>
<reference evidence="7" key="5">
    <citation type="submission" date="2018-04" db="UniProtKB">
        <authorList>
            <consortium name="EnsemblFungi"/>
        </authorList>
    </citation>
    <scope>IDENTIFICATION</scope>
    <source>
        <strain evidence="7">R3-111a-1</strain>
    </source>
</reference>
<dbReference type="EnsemblFungi" id="EJT70160">
    <property type="protein sequence ID" value="EJT70160"/>
    <property type="gene ID" value="GGTG_12333"/>
</dbReference>
<dbReference type="PANTHER" id="PTHR31069">
    <property type="entry name" value="OLEATE-ACTIVATED TRANSCRIPTION FACTOR 1-RELATED"/>
    <property type="match status" value="1"/>
</dbReference>
<reference evidence="6" key="2">
    <citation type="submission" date="2010-07" db="EMBL/GenBank/DDBJ databases">
        <authorList>
            <consortium name="The Broad Institute Genome Sequencing Platform"/>
            <consortium name="Broad Institute Genome Sequencing Center for Infectious Disease"/>
            <person name="Ma L.-J."/>
            <person name="Dead R."/>
            <person name="Young S."/>
            <person name="Zeng Q."/>
            <person name="Koehrsen M."/>
            <person name="Alvarado L."/>
            <person name="Berlin A."/>
            <person name="Chapman S.B."/>
            <person name="Chen Z."/>
            <person name="Freedman E."/>
            <person name="Gellesch M."/>
            <person name="Goldberg J."/>
            <person name="Griggs A."/>
            <person name="Gujja S."/>
            <person name="Heilman E.R."/>
            <person name="Heiman D."/>
            <person name="Hepburn T."/>
            <person name="Howarth C."/>
            <person name="Jen D."/>
            <person name="Larson L."/>
            <person name="Mehta T."/>
            <person name="Neiman D."/>
            <person name="Pearson M."/>
            <person name="Roberts A."/>
            <person name="Saif S."/>
            <person name="Shea T."/>
            <person name="Shenoy N."/>
            <person name="Sisk P."/>
            <person name="Stolte C."/>
            <person name="Sykes S."/>
            <person name="Walk T."/>
            <person name="White J."/>
            <person name="Yandava C."/>
            <person name="Haas B."/>
            <person name="Nusbaum C."/>
            <person name="Birren B."/>
        </authorList>
    </citation>
    <scope>NUCLEOTIDE SEQUENCE</scope>
    <source>
        <strain evidence="6">R3-111a-1</strain>
    </source>
</reference>
<dbReference type="GO" id="GO:0000978">
    <property type="term" value="F:RNA polymerase II cis-regulatory region sequence-specific DNA binding"/>
    <property type="evidence" value="ECO:0007669"/>
    <property type="project" value="TreeGrafter"/>
</dbReference>
<dbReference type="Pfam" id="PF00172">
    <property type="entry name" value="Zn_clus"/>
    <property type="match status" value="1"/>
</dbReference>
<gene>
    <name evidence="7" type="primary">20352791</name>
    <name evidence="6" type="ORF">GGTG_12333</name>
</gene>
<dbReference type="Gene3D" id="4.10.240.10">
    <property type="entry name" value="Zn(2)-C6 fungal-type DNA-binding domain"/>
    <property type="match status" value="1"/>
</dbReference>
<keyword evidence="1" id="KW-0805">Transcription regulation</keyword>
<dbReference type="GeneID" id="20352791"/>
<evidence type="ECO:0000313" key="6">
    <source>
        <dbReference type="EMBL" id="EJT70160.1"/>
    </source>
</evidence>
<evidence type="ECO:0000256" key="1">
    <source>
        <dbReference type="ARBA" id="ARBA00023015"/>
    </source>
</evidence>
<evidence type="ECO:0000256" key="4">
    <source>
        <dbReference type="ARBA" id="ARBA00023242"/>
    </source>
</evidence>
<dbReference type="Proteomes" id="UP000006039">
    <property type="component" value="Unassembled WGS sequence"/>
</dbReference>
<reference evidence="6" key="3">
    <citation type="submission" date="2010-09" db="EMBL/GenBank/DDBJ databases">
        <title>Annotation of Gaeumannomyces graminis var. tritici R3-111a-1.</title>
        <authorList>
            <consortium name="The Broad Institute Genome Sequencing Platform"/>
            <person name="Ma L.-J."/>
            <person name="Dead R."/>
            <person name="Young S.K."/>
            <person name="Zeng Q."/>
            <person name="Gargeya S."/>
            <person name="Fitzgerald M."/>
            <person name="Haas B."/>
            <person name="Abouelleil A."/>
            <person name="Alvarado L."/>
            <person name="Arachchi H.M."/>
            <person name="Berlin A."/>
            <person name="Brown A."/>
            <person name="Chapman S.B."/>
            <person name="Chen Z."/>
            <person name="Dunbar C."/>
            <person name="Freedman E."/>
            <person name="Gearin G."/>
            <person name="Gellesch M."/>
            <person name="Goldberg J."/>
            <person name="Griggs A."/>
            <person name="Gujja S."/>
            <person name="Heiman D."/>
            <person name="Howarth C."/>
            <person name="Larson L."/>
            <person name="Lui A."/>
            <person name="MacDonald P.J.P."/>
            <person name="Mehta T."/>
            <person name="Montmayeur A."/>
            <person name="Murphy C."/>
            <person name="Neiman D."/>
            <person name="Pearson M."/>
            <person name="Priest M."/>
            <person name="Roberts A."/>
            <person name="Saif S."/>
            <person name="Shea T."/>
            <person name="Shenoy N."/>
            <person name="Sisk P."/>
            <person name="Stolte C."/>
            <person name="Sykes S."/>
            <person name="Yandava C."/>
            <person name="Wortman J."/>
            <person name="Nusbaum C."/>
            <person name="Birren B."/>
        </authorList>
    </citation>
    <scope>NUCLEOTIDE SEQUENCE</scope>
    <source>
        <strain evidence="6">R3-111a-1</strain>
    </source>
</reference>
<evidence type="ECO:0000259" key="5">
    <source>
        <dbReference type="PROSITE" id="PS50048"/>
    </source>
</evidence>
<keyword evidence="3" id="KW-0804">Transcription</keyword>
<dbReference type="EMBL" id="GL385402">
    <property type="protein sequence ID" value="EJT70160.1"/>
    <property type="molecule type" value="Genomic_DNA"/>
</dbReference>
<dbReference type="HOGENOM" id="CLU_024655_2_0_1"/>
<keyword evidence="2" id="KW-0238">DNA-binding</keyword>
<dbReference type="SUPFAM" id="SSF57701">
    <property type="entry name" value="Zn2/Cys6 DNA-binding domain"/>
    <property type="match status" value="1"/>
</dbReference>
<evidence type="ECO:0000313" key="7">
    <source>
        <dbReference type="EnsemblFungi" id="EJT70160"/>
    </source>
</evidence>
<accession>J3PFQ8</accession>
<dbReference type="eggNOG" id="ENOG502S073">
    <property type="taxonomic scope" value="Eukaryota"/>
</dbReference>
<dbReference type="RefSeq" id="XP_009228494.1">
    <property type="nucleotide sequence ID" value="XM_009230230.1"/>
</dbReference>
<dbReference type="OrthoDB" id="4216928at2759"/>
<sequence>MSSSLSSRERDNPPPRRKACVACIKSKRRCDVGLPACQRCLHRQIECVYEPAVVPLRTDRPARQRRQHAAKRAGGVAAAPSCPAMTALENMADVLPWDDLPSLESPLIDLELFSAYTPSDILATASPADTLLATAEPLEFTMFQDADSLLDSLMMTPAPPAQKDLEIYRAPMQQPMQEFEKGTGKLQFDFPAYPTSQPGPPIPFHMTKIFRSRMKFAVEELRRAPRLFLETTGTPWMHPSLYRDHMPPAVEDAYSACALLAAKNAANEAVIMRSIDRRVAALAATPLPGEAPLSEVLARAQALILYQSMYLLDEKASQLSGRTVSAPAAVALEEVTYRLLDKVVEGLAEGQSSHAQCVAADATTTTWLSPPAGPAGDGGALETSAAPTVCLQSMVPHVSGTEHLPLYPLGPTRAFWERWTLHESTARTFLAAFFLVQLTRLLSGADPAPCTARTALWNHWTLAARLWHAAGPVEFAQAWNEAGGRLFVVSPSTIDGVLRDCGVDDVDAFGKMIFTTTLGLDEIRGWFASKGGVL</sequence>
<evidence type="ECO:0000256" key="3">
    <source>
        <dbReference type="ARBA" id="ARBA00023163"/>
    </source>
</evidence>
<proteinExistence type="predicted"/>
<protein>
    <recommendedName>
        <fullName evidence="5">Zn(2)-C6 fungal-type domain-containing protein</fullName>
    </recommendedName>
</protein>
<name>J3PFQ8_GAET3</name>
<reference evidence="7" key="4">
    <citation type="journal article" date="2015" name="G3 (Bethesda)">
        <title>Genome sequences of three phytopathogenic species of the Magnaporthaceae family of fungi.</title>
        <authorList>
            <person name="Okagaki L.H."/>
            <person name="Nunes C.C."/>
            <person name="Sailsbery J."/>
            <person name="Clay B."/>
            <person name="Brown D."/>
            <person name="John T."/>
            <person name="Oh Y."/>
            <person name="Young N."/>
            <person name="Fitzgerald M."/>
            <person name="Haas B.J."/>
            <person name="Zeng Q."/>
            <person name="Young S."/>
            <person name="Adiconis X."/>
            <person name="Fan L."/>
            <person name="Levin J.Z."/>
            <person name="Mitchell T.K."/>
            <person name="Okubara P.A."/>
            <person name="Farman M.L."/>
            <person name="Kohn L.M."/>
            <person name="Birren B."/>
            <person name="Ma L.-J."/>
            <person name="Dean R.A."/>
        </authorList>
    </citation>
    <scope>NUCLEOTIDE SEQUENCE</scope>
    <source>
        <strain evidence="7">R3-111a-1</strain>
    </source>
</reference>
<dbReference type="InterPro" id="IPR036864">
    <property type="entry name" value="Zn2-C6_fun-type_DNA-bd_sf"/>
</dbReference>
<dbReference type="SMART" id="SM00066">
    <property type="entry name" value="GAL4"/>
    <property type="match status" value="1"/>
</dbReference>
<organism evidence="6">
    <name type="scientific">Gaeumannomyces tritici (strain R3-111a-1)</name>
    <name type="common">Wheat and barley take-all root rot fungus</name>
    <name type="synonym">Gaeumannomyces graminis var. tritici</name>
    <dbReference type="NCBI Taxonomy" id="644352"/>
    <lineage>
        <taxon>Eukaryota</taxon>
        <taxon>Fungi</taxon>
        <taxon>Dikarya</taxon>
        <taxon>Ascomycota</taxon>
        <taxon>Pezizomycotina</taxon>
        <taxon>Sordariomycetes</taxon>
        <taxon>Sordariomycetidae</taxon>
        <taxon>Magnaporthales</taxon>
        <taxon>Magnaporthaceae</taxon>
        <taxon>Gaeumannomyces</taxon>
    </lineage>
</organism>
<dbReference type="GO" id="GO:0008270">
    <property type="term" value="F:zinc ion binding"/>
    <property type="evidence" value="ECO:0007669"/>
    <property type="project" value="InterPro"/>
</dbReference>
<dbReference type="CDD" id="cd00067">
    <property type="entry name" value="GAL4"/>
    <property type="match status" value="1"/>
</dbReference>
<dbReference type="GO" id="GO:0000981">
    <property type="term" value="F:DNA-binding transcription factor activity, RNA polymerase II-specific"/>
    <property type="evidence" value="ECO:0007669"/>
    <property type="project" value="InterPro"/>
</dbReference>
<dbReference type="STRING" id="644352.J3PFQ8"/>
<dbReference type="PROSITE" id="PS50048">
    <property type="entry name" value="ZN2_CY6_FUNGAL_2"/>
    <property type="match status" value="1"/>
</dbReference>
<keyword evidence="4" id="KW-0539">Nucleus</keyword>
<reference evidence="8" key="1">
    <citation type="submission" date="2010-07" db="EMBL/GenBank/DDBJ databases">
        <title>The genome sequence of Gaeumannomyces graminis var. tritici strain R3-111a-1.</title>
        <authorList>
            <consortium name="The Broad Institute Genome Sequencing Platform"/>
            <person name="Ma L.-J."/>
            <person name="Dead R."/>
            <person name="Young S."/>
            <person name="Zeng Q."/>
            <person name="Koehrsen M."/>
            <person name="Alvarado L."/>
            <person name="Berlin A."/>
            <person name="Chapman S.B."/>
            <person name="Chen Z."/>
            <person name="Freedman E."/>
            <person name="Gellesch M."/>
            <person name="Goldberg J."/>
            <person name="Griggs A."/>
            <person name="Gujja S."/>
            <person name="Heilman E.R."/>
            <person name="Heiman D."/>
            <person name="Hepburn T."/>
            <person name="Howarth C."/>
            <person name="Jen D."/>
            <person name="Larson L."/>
            <person name="Mehta T."/>
            <person name="Neiman D."/>
            <person name="Pearson M."/>
            <person name="Roberts A."/>
            <person name="Saif S."/>
            <person name="Shea T."/>
            <person name="Shenoy N."/>
            <person name="Sisk P."/>
            <person name="Stolte C."/>
            <person name="Sykes S."/>
            <person name="Walk T."/>
            <person name="White J."/>
            <person name="Yandava C."/>
            <person name="Haas B."/>
            <person name="Nusbaum C."/>
            <person name="Birren B."/>
        </authorList>
    </citation>
    <scope>NUCLEOTIDE SEQUENCE [LARGE SCALE GENOMIC DNA]</scope>
    <source>
        <strain evidence="8">R3-111a-1</strain>
    </source>
</reference>
<keyword evidence="8" id="KW-1185">Reference proteome</keyword>
<dbReference type="PANTHER" id="PTHR31069:SF12">
    <property type="entry name" value="TRANSCRIPTION FACTOR DOMAIN-CONTAINING PROTEIN"/>
    <property type="match status" value="1"/>
</dbReference>
<dbReference type="AlphaFoldDB" id="J3PFQ8"/>
<dbReference type="GO" id="GO:0005634">
    <property type="term" value="C:nucleus"/>
    <property type="evidence" value="ECO:0007669"/>
    <property type="project" value="TreeGrafter"/>
</dbReference>
<evidence type="ECO:0000313" key="8">
    <source>
        <dbReference type="Proteomes" id="UP000006039"/>
    </source>
</evidence>
<feature type="domain" description="Zn(2)-C6 fungal-type" evidence="5">
    <location>
        <begin position="19"/>
        <end position="49"/>
    </location>
</feature>
<dbReference type="InterPro" id="IPR001138">
    <property type="entry name" value="Zn2Cys6_DnaBD"/>
</dbReference>
<dbReference type="VEuPathDB" id="FungiDB:GGTG_12333"/>
<evidence type="ECO:0000256" key="2">
    <source>
        <dbReference type="ARBA" id="ARBA00023125"/>
    </source>
</evidence>